<dbReference type="PROSITE" id="PS51257">
    <property type="entry name" value="PROKAR_LIPOPROTEIN"/>
    <property type="match status" value="1"/>
</dbReference>
<reference evidence="1 2" key="1">
    <citation type="submission" date="2020-07" db="EMBL/GenBank/DDBJ databases">
        <title>Spirosoma foliorum sp. nov., isolated from the leaves on the Nejang mountain Korea, Republic of.</title>
        <authorList>
            <person name="Ho H."/>
            <person name="Lee Y.-J."/>
            <person name="Nurcahyanto D.-A."/>
            <person name="Kim S.-G."/>
        </authorList>
    </citation>
    <scope>NUCLEOTIDE SEQUENCE [LARGE SCALE GENOMIC DNA]</scope>
    <source>
        <strain evidence="1 2">PL0136</strain>
    </source>
</reference>
<keyword evidence="2" id="KW-1185">Reference proteome</keyword>
<dbReference type="KEGG" id="sfol:H3H32_10115"/>
<dbReference type="EMBL" id="CP059732">
    <property type="protein sequence ID" value="QMW05206.1"/>
    <property type="molecule type" value="Genomic_DNA"/>
</dbReference>
<name>A0A7G5H264_9BACT</name>
<dbReference type="InterPro" id="IPR025366">
    <property type="entry name" value="DUF4270"/>
</dbReference>
<sequence length="449" mass="49221">MRTLWYAGLLLLTGMVLFSCQSGDLRVGQSVISPQELFVQSVDTLTLKTSTVMRPDSFLTSGDANIVVGRWSDAQTGKMTARAFAAINYASNSFQGQTNQRLDSLVLELTYAYVYGDTTSAFNISLHTLDKPLVYQAYYNTNSVSYSSKPYLQKTVLPQPLTLTRKISFRLPADVEQTFFNKLVNGDIVDATTLAEYFPGFALNCNSTSNAFAGFATASSGLRLYYHATDVDLAQSNLLFPMSLGYFTQITNDLSGTPLSVLKNRSDAVSSRLTNNTTFIVPSALLHTRLEIPYLDQFAKPDGYADINKATLVISPIRTTTKDNSNPPGYLALFFTNTQNDILPTAVPGGAGGTSSAIAQYNPQTTFVQNGPDTGALPLVDSYSFDLTYYIGQIIKRKLANQPLLLSIPTETQLQTSLTLRERLQRVTIGDQLKANDQMKVQLFITSGN</sequence>
<dbReference type="Pfam" id="PF14092">
    <property type="entry name" value="DUF4270"/>
    <property type="match status" value="1"/>
</dbReference>
<dbReference type="RefSeq" id="WP_182462552.1">
    <property type="nucleotide sequence ID" value="NZ_CP059732.1"/>
</dbReference>
<protein>
    <submittedName>
        <fullName evidence="1">DUF4270 family protein</fullName>
    </submittedName>
</protein>
<gene>
    <name evidence="1" type="ORF">H3H32_10115</name>
</gene>
<evidence type="ECO:0000313" key="2">
    <source>
        <dbReference type="Proteomes" id="UP000515369"/>
    </source>
</evidence>
<dbReference type="AlphaFoldDB" id="A0A7G5H264"/>
<proteinExistence type="predicted"/>
<dbReference type="Proteomes" id="UP000515369">
    <property type="component" value="Chromosome"/>
</dbReference>
<organism evidence="1 2">
    <name type="scientific">Spirosoma foliorum</name>
    <dbReference type="NCBI Taxonomy" id="2710596"/>
    <lineage>
        <taxon>Bacteria</taxon>
        <taxon>Pseudomonadati</taxon>
        <taxon>Bacteroidota</taxon>
        <taxon>Cytophagia</taxon>
        <taxon>Cytophagales</taxon>
        <taxon>Cytophagaceae</taxon>
        <taxon>Spirosoma</taxon>
    </lineage>
</organism>
<evidence type="ECO:0000313" key="1">
    <source>
        <dbReference type="EMBL" id="QMW05206.1"/>
    </source>
</evidence>
<accession>A0A7G5H264</accession>